<feature type="region of interest" description="Disordered" evidence="1">
    <location>
        <begin position="72"/>
        <end position="95"/>
    </location>
</feature>
<sequence length="166" mass="18279">MLRVFCFGSLGLTVEDVYLVDPDPDRGGHERGVRVELRVVEPQPWRGTGNAAQRIVVDQALWRADFLESVEGGPGSKDRMHHHPGMRDNEPGRRVFTPDLTDDPMAWLEKMLGDLTPLLEAAGIPDSPDHRRAARALRDNLPEVVGTVTTVLNEVRSGTPAQSPTA</sequence>
<evidence type="ECO:0000256" key="1">
    <source>
        <dbReference type="SAM" id="MobiDB-lite"/>
    </source>
</evidence>
<protein>
    <submittedName>
        <fullName evidence="2">Uncharacterized protein</fullName>
    </submittedName>
</protein>
<organism evidence="2 3">
    <name type="scientific">Actinomadura rudentiformis</name>
    <dbReference type="NCBI Taxonomy" id="359158"/>
    <lineage>
        <taxon>Bacteria</taxon>
        <taxon>Bacillati</taxon>
        <taxon>Actinomycetota</taxon>
        <taxon>Actinomycetes</taxon>
        <taxon>Streptosporangiales</taxon>
        <taxon>Thermomonosporaceae</taxon>
        <taxon>Actinomadura</taxon>
    </lineage>
</organism>
<evidence type="ECO:0000313" key="3">
    <source>
        <dbReference type="Proteomes" id="UP000468735"/>
    </source>
</evidence>
<keyword evidence="3" id="KW-1185">Reference proteome</keyword>
<name>A0A6H9Y9L3_9ACTN</name>
<dbReference type="OrthoDB" id="3571746at2"/>
<dbReference type="AlphaFoldDB" id="A0A6H9Y9L3"/>
<dbReference type="Proteomes" id="UP000468735">
    <property type="component" value="Unassembled WGS sequence"/>
</dbReference>
<accession>A0A6H9Y9L3</accession>
<reference evidence="2 3" key="1">
    <citation type="submission" date="2019-09" db="EMBL/GenBank/DDBJ databases">
        <title>Actinomadura physcomitrii sp. nov., a novel actinomycete isolated from moss [Physcomitrium sphaericum (Ludw) Fuernr].</title>
        <authorList>
            <person name="Zhuang X."/>
            <person name="Liu C."/>
        </authorList>
    </citation>
    <scope>NUCLEOTIDE SEQUENCE [LARGE SCALE GENOMIC DNA]</scope>
    <source>
        <strain evidence="2 3">HMC1</strain>
    </source>
</reference>
<comment type="caution">
    <text evidence="2">The sequence shown here is derived from an EMBL/GenBank/DDBJ whole genome shotgun (WGS) entry which is preliminary data.</text>
</comment>
<evidence type="ECO:0000313" key="2">
    <source>
        <dbReference type="EMBL" id="KAB2339342.1"/>
    </source>
</evidence>
<dbReference type="RefSeq" id="WP_151571075.1">
    <property type="nucleotide sequence ID" value="NZ_WBMT01000036.1"/>
</dbReference>
<gene>
    <name evidence="2" type="ORF">F8566_48465</name>
</gene>
<dbReference type="EMBL" id="WBMT01000036">
    <property type="protein sequence ID" value="KAB2339342.1"/>
    <property type="molecule type" value="Genomic_DNA"/>
</dbReference>
<proteinExistence type="predicted"/>